<evidence type="ECO:0000256" key="1">
    <source>
        <dbReference type="SAM" id="MobiDB-lite"/>
    </source>
</evidence>
<reference evidence="2" key="1">
    <citation type="journal article" date="2019" name="bioRxiv">
        <title>The Genome of the Zebra Mussel, Dreissena polymorpha: A Resource for Invasive Species Research.</title>
        <authorList>
            <person name="McCartney M.A."/>
            <person name="Auch B."/>
            <person name="Kono T."/>
            <person name="Mallez S."/>
            <person name="Zhang Y."/>
            <person name="Obille A."/>
            <person name="Becker A."/>
            <person name="Abrahante J.E."/>
            <person name="Garbe J."/>
            <person name="Badalamenti J.P."/>
            <person name="Herman A."/>
            <person name="Mangelson H."/>
            <person name="Liachko I."/>
            <person name="Sullivan S."/>
            <person name="Sone E.D."/>
            <person name="Koren S."/>
            <person name="Silverstein K.A.T."/>
            <person name="Beckman K.B."/>
            <person name="Gohl D.M."/>
        </authorList>
    </citation>
    <scope>NUCLEOTIDE SEQUENCE</scope>
    <source>
        <strain evidence="2">Duluth1</strain>
        <tissue evidence="2">Whole animal</tissue>
    </source>
</reference>
<feature type="compositionally biased region" description="Basic and acidic residues" evidence="1">
    <location>
        <begin position="1"/>
        <end position="12"/>
    </location>
</feature>
<accession>A0A9D4KHB0</accession>
<dbReference type="EMBL" id="JAIWYP010000004">
    <property type="protein sequence ID" value="KAH3839873.1"/>
    <property type="molecule type" value="Genomic_DNA"/>
</dbReference>
<dbReference type="Proteomes" id="UP000828390">
    <property type="component" value="Unassembled WGS sequence"/>
</dbReference>
<name>A0A9D4KHB0_DREPO</name>
<organism evidence="2 3">
    <name type="scientific">Dreissena polymorpha</name>
    <name type="common">Zebra mussel</name>
    <name type="synonym">Mytilus polymorpha</name>
    <dbReference type="NCBI Taxonomy" id="45954"/>
    <lineage>
        <taxon>Eukaryota</taxon>
        <taxon>Metazoa</taxon>
        <taxon>Spiralia</taxon>
        <taxon>Lophotrochozoa</taxon>
        <taxon>Mollusca</taxon>
        <taxon>Bivalvia</taxon>
        <taxon>Autobranchia</taxon>
        <taxon>Heteroconchia</taxon>
        <taxon>Euheterodonta</taxon>
        <taxon>Imparidentia</taxon>
        <taxon>Neoheterodontei</taxon>
        <taxon>Myida</taxon>
        <taxon>Dreissenoidea</taxon>
        <taxon>Dreissenidae</taxon>
        <taxon>Dreissena</taxon>
    </lineage>
</organism>
<evidence type="ECO:0000313" key="2">
    <source>
        <dbReference type="EMBL" id="KAH3839873.1"/>
    </source>
</evidence>
<sequence length="213" mass="23448">MKKCRKVPEKEPIPSPIPEPDLIIEAMPHKLSGYSVSPSEVGPMGTIFEGQTDRLDYETITEERGHDFRFTVQRSVTHFPFSIDTSYKGGRKKSLFDKVGSISSFASMTIPVRSPTSDDLIPSVFESKKVVNSGIGTNDGIVNNSDQGRDSNLNSHPNPGTSTPVRIAVSEVQADGKNGSRLKPIENAFLPSRPCTNSELELEKFKPSKKRLE</sequence>
<gene>
    <name evidence="2" type="ORF">DPMN_113312</name>
</gene>
<feature type="region of interest" description="Disordered" evidence="1">
    <location>
        <begin position="1"/>
        <end position="20"/>
    </location>
</feature>
<dbReference type="AlphaFoldDB" id="A0A9D4KHB0"/>
<reference evidence="2" key="2">
    <citation type="submission" date="2020-11" db="EMBL/GenBank/DDBJ databases">
        <authorList>
            <person name="McCartney M.A."/>
            <person name="Auch B."/>
            <person name="Kono T."/>
            <person name="Mallez S."/>
            <person name="Becker A."/>
            <person name="Gohl D.M."/>
            <person name="Silverstein K.A.T."/>
            <person name="Koren S."/>
            <person name="Bechman K.B."/>
            <person name="Herman A."/>
            <person name="Abrahante J.E."/>
            <person name="Garbe J."/>
        </authorList>
    </citation>
    <scope>NUCLEOTIDE SEQUENCE</scope>
    <source>
        <strain evidence="2">Duluth1</strain>
        <tissue evidence="2">Whole animal</tissue>
    </source>
</reference>
<proteinExistence type="predicted"/>
<keyword evidence="3" id="KW-1185">Reference proteome</keyword>
<evidence type="ECO:0000313" key="3">
    <source>
        <dbReference type="Proteomes" id="UP000828390"/>
    </source>
</evidence>
<comment type="caution">
    <text evidence="2">The sequence shown here is derived from an EMBL/GenBank/DDBJ whole genome shotgun (WGS) entry which is preliminary data.</text>
</comment>
<protein>
    <submittedName>
        <fullName evidence="2">Uncharacterized protein</fullName>
    </submittedName>
</protein>
<feature type="region of interest" description="Disordered" evidence="1">
    <location>
        <begin position="135"/>
        <end position="164"/>
    </location>
</feature>